<dbReference type="InterPro" id="IPR002563">
    <property type="entry name" value="Flavin_Rdtase-like_dom"/>
</dbReference>
<feature type="domain" description="Flavin reductase like" evidence="4">
    <location>
        <begin position="15"/>
        <end position="163"/>
    </location>
</feature>
<comment type="cofactor">
    <cofactor evidence="1">
        <name>FMN</name>
        <dbReference type="ChEBI" id="CHEBI:58210"/>
    </cofactor>
</comment>
<keyword evidence="3 5" id="KW-0560">Oxidoreductase</keyword>
<dbReference type="SMART" id="SM00903">
    <property type="entry name" value="Flavin_Reduct"/>
    <property type="match status" value="1"/>
</dbReference>
<proteinExistence type="inferred from homology"/>
<dbReference type="InterPro" id="IPR012349">
    <property type="entry name" value="Split_barrel_FMN-bd"/>
</dbReference>
<evidence type="ECO:0000313" key="6">
    <source>
        <dbReference type="Proteomes" id="UP001597034"/>
    </source>
</evidence>
<dbReference type="RefSeq" id="WP_256401736.1">
    <property type="nucleotide sequence ID" value="NZ_JANHJR010000004.1"/>
</dbReference>
<evidence type="ECO:0000256" key="1">
    <source>
        <dbReference type="ARBA" id="ARBA00001917"/>
    </source>
</evidence>
<name>A0ABD6DPV0_9EURY</name>
<sequence length="176" mass="18735">MAGTTVDPETFKATLSNSPSAVTVLTVSGTDGTDPHGITVSSFASGSLEPPLVVVGIDRESETHERLVGDETGFCVNLLAANQRDLAEHFADMTDLGDPFRRSHRTSRSGAPVFDDAVGFLDCEHFEAVELGDHVLHVGRVVDAAVLDASAPPLTYCRGEWGTVTDDPPTWRRVGS</sequence>
<comment type="similarity">
    <text evidence="2">Belongs to the non-flavoprotein flavin reductase family.</text>
</comment>
<dbReference type="GO" id="GO:0016491">
    <property type="term" value="F:oxidoreductase activity"/>
    <property type="evidence" value="ECO:0007669"/>
    <property type="project" value="UniProtKB-KW"/>
</dbReference>
<dbReference type="PANTHER" id="PTHR30466">
    <property type="entry name" value="FLAVIN REDUCTASE"/>
    <property type="match status" value="1"/>
</dbReference>
<evidence type="ECO:0000256" key="3">
    <source>
        <dbReference type="ARBA" id="ARBA00023002"/>
    </source>
</evidence>
<dbReference type="PANTHER" id="PTHR30466:SF11">
    <property type="entry name" value="FLAVIN-DEPENDENT MONOOXYGENASE, REDUCTASE SUBUNIT HSAB"/>
    <property type="match status" value="1"/>
</dbReference>
<gene>
    <name evidence="5" type="ORF">ACFSBL_19000</name>
</gene>
<dbReference type="Proteomes" id="UP001597034">
    <property type="component" value="Unassembled WGS sequence"/>
</dbReference>
<accession>A0ABD6DPV0</accession>
<dbReference type="SUPFAM" id="SSF50475">
    <property type="entry name" value="FMN-binding split barrel"/>
    <property type="match status" value="1"/>
</dbReference>
<protein>
    <submittedName>
        <fullName evidence="5">Flavin reductase family protein</fullName>
        <ecNumber evidence="5">1.-.-.-</ecNumber>
    </submittedName>
</protein>
<comment type="caution">
    <text evidence="5">The sequence shown here is derived from an EMBL/GenBank/DDBJ whole genome shotgun (WGS) entry which is preliminary data.</text>
</comment>
<dbReference type="Gene3D" id="2.30.110.10">
    <property type="entry name" value="Electron Transport, Fmn-binding Protein, Chain A"/>
    <property type="match status" value="1"/>
</dbReference>
<dbReference type="InterPro" id="IPR050268">
    <property type="entry name" value="NADH-dep_flavin_reductase"/>
</dbReference>
<dbReference type="AlphaFoldDB" id="A0ABD6DPV0"/>
<dbReference type="EC" id="1.-.-.-" evidence="5"/>
<dbReference type="Pfam" id="PF01613">
    <property type="entry name" value="Flavin_Reduct"/>
    <property type="match status" value="1"/>
</dbReference>
<organism evidence="5 6">
    <name type="scientific">Haloarchaeobius litoreus</name>
    <dbReference type="NCBI Taxonomy" id="755306"/>
    <lineage>
        <taxon>Archaea</taxon>
        <taxon>Methanobacteriati</taxon>
        <taxon>Methanobacteriota</taxon>
        <taxon>Stenosarchaea group</taxon>
        <taxon>Halobacteria</taxon>
        <taxon>Halobacteriales</taxon>
        <taxon>Halorubellaceae</taxon>
        <taxon>Haloarchaeobius</taxon>
    </lineage>
</organism>
<keyword evidence="6" id="KW-1185">Reference proteome</keyword>
<reference evidence="5 6" key="1">
    <citation type="journal article" date="2019" name="Int. J. Syst. Evol. Microbiol.">
        <title>The Global Catalogue of Microorganisms (GCM) 10K type strain sequencing project: providing services to taxonomists for standard genome sequencing and annotation.</title>
        <authorList>
            <consortium name="The Broad Institute Genomics Platform"/>
            <consortium name="The Broad Institute Genome Sequencing Center for Infectious Disease"/>
            <person name="Wu L."/>
            <person name="Ma J."/>
        </authorList>
    </citation>
    <scope>NUCLEOTIDE SEQUENCE [LARGE SCALE GENOMIC DNA]</scope>
    <source>
        <strain evidence="5 6">CGMCC 1.10390</strain>
    </source>
</reference>
<evidence type="ECO:0000259" key="4">
    <source>
        <dbReference type="SMART" id="SM00903"/>
    </source>
</evidence>
<evidence type="ECO:0000256" key="2">
    <source>
        <dbReference type="ARBA" id="ARBA00008898"/>
    </source>
</evidence>
<dbReference type="EMBL" id="JBHUDO010000004">
    <property type="protein sequence ID" value="MFD1647785.1"/>
    <property type="molecule type" value="Genomic_DNA"/>
</dbReference>
<evidence type="ECO:0000313" key="5">
    <source>
        <dbReference type="EMBL" id="MFD1647785.1"/>
    </source>
</evidence>